<proteinExistence type="predicted"/>
<name>A0A2G6KE07_9BACT</name>
<gene>
    <name evidence="4" type="ORF">CSA56_09385</name>
</gene>
<evidence type="ECO:0000256" key="2">
    <source>
        <dbReference type="ARBA" id="ARBA00022801"/>
    </source>
</evidence>
<evidence type="ECO:0000256" key="1">
    <source>
        <dbReference type="ARBA" id="ARBA00022723"/>
    </source>
</evidence>
<keyword evidence="2" id="KW-0378">Hydrolase</keyword>
<evidence type="ECO:0000313" key="5">
    <source>
        <dbReference type="Proteomes" id="UP000230821"/>
    </source>
</evidence>
<comment type="caution">
    <text evidence="4">The sequence shown here is derived from an EMBL/GenBank/DDBJ whole genome shotgun (WGS) entry which is preliminary data.</text>
</comment>
<dbReference type="EMBL" id="PDSK01000093">
    <property type="protein sequence ID" value="PIE33891.1"/>
    <property type="molecule type" value="Genomic_DNA"/>
</dbReference>
<feature type="domain" description="Calcineurin-like phosphoesterase" evidence="3">
    <location>
        <begin position="87"/>
        <end position="174"/>
    </location>
</feature>
<dbReference type="Gene3D" id="3.60.21.10">
    <property type="match status" value="1"/>
</dbReference>
<evidence type="ECO:0000313" key="4">
    <source>
        <dbReference type="EMBL" id="PIE33891.1"/>
    </source>
</evidence>
<dbReference type="Proteomes" id="UP000230821">
    <property type="component" value="Unassembled WGS sequence"/>
</dbReference>
<sequence length="311" mass="35245">MQRILQHVKPERRNKELIYNPTLPIFWQRSMHFETVEQFLSIFIPFIVPILRFSGLYRKGLRNATDLKLVTLSIVDSALPPAFDGFSILFLSDLHIDGNDRLMAPFCAALDELDVDLCLLGGDYRARVHGDFLKTIECLKMALPHIHSKEGILGILGNHDSWEMIRPLERLGIVMLINESVKIQRGTESLWILGVDDPHYYQCDDYQKASRGVPDDAFRLLLAHATSVLFNLDSEQPANFCLCGHTHAGQICLPLLGPVITHSILKGEFVYGKWDYHGMKGYTTSGVGTSGINVRYNTRPELVKIVLRRSE</sequence>
<reference evidence="4 5" key="1">
    <citation type="submission" date="2017-10" db="EMBL/GenBank/DDBJ databases">
        <title>Novel microbial diversity and functional potential in the marine mammal oral microbiome.</title>
        <authorList>
            <person name="Dudek N.K."/>
            <person name="Sun C.L."/>
            <person name="Burstein D."/>
            <person name="Kantor R.S."/>
            <person name="Aliaga Goltsman D.S."/>
            <person name="Bik E.M."/>
            <person name="Thomas B.C."/>
            <person name="Banfield J.F."/>
            <person name="Relman D.A."/>
        </authorList>
    </citation>
    <scope>NUCLEOTIDE SEQUENCE [LARGE SCALE GENOMIC DNA]</scope>
    <source>
        <strain evidence="4">DOLJORAL78_47_16</strain>
    </source>
</reference>
<dbReference type="InterPro" id="IPR051158">
    <property type="entry name" value="Metallophosphoesterase_sf"/>
</dbReference>
<evidence type="ECO:0000259" key="3">
    <source>
        <dbReference type="Pfam" id="PF00149"/>
    </source>
</evidence>
<dbReference type="GO" id="GO:0016020">
    <property type="term" value="C:membrane"/>
    <property type="evidence" value="ECO:0007669"/>
    <property type="project" value="GOC"/>
</dbReference>
<dbReference type="PANTHER" id="PTHR31302">
    <property type="entry name" value="TRANSMEMBRANE PROTEIN WITH METALLOPHOSPHOESTERASE DOMAIN-RELATED"/>
    <property type="match status" value="1"/>
</dbReference>
<organism evidence="4 5">
    <name type="scientific">candidate division KSB3 bacterium</name>
    <dbReference type="NCBI Taxonomy" id="2044937"/>
    <lineage>
        <taxon>Bacteria</taxon>
        <taxon>candidate division KSB3</taxon>
    </lineage>
</organism>
<dbReference type="PANTHER" id="PTHR31302:SF31">
    <property type="entry name" value="PHOSPHODIESTERASE YAEI"/>
    <property type="match status" value="1"/>
</dbReference>
<dbReference type="Pfam" id="PF00149">
    <property type="entry name" value="Metallophos"/>
    <property type="match status" value="1"/>
</dbReference>
<protein>
    <submittedName>
        <fullName evidence="4">Metallophosphoesterase</fullName>
    </submittedName>
</protein>
<dbReference type="GO" id="GO:0009245">
    <property type="term" value="P:lipid A biosynthetic process"/>
    <property type="evidence" value="ECO:0007669"/>
    <property type="project" value="TreeGrafter"/>
</dbReference>
<dbReference type="GO" id="GO:0008758">
    <property type="term" value="F:UDP-2,3-diacylglucosamine hydrolase activity"/>
    <property type="evidence" value="ECO:0007669"/>
    <property type="project" value="TreeGrafter"/>
</dbReference>
<dbReference type="AlphaFoldDB" id="A0A2G6KE07"/>
<dbReference type="InterPro" id="IPR029052">
    <property type="entry name" value="Metallo-depent_PP-like"/>
</dbReference>
<keyword evidence="1" id="KW-0479">Metal-binding</keyword>
<dbReference type="SUPFAM" id="SSF56300">
    <property type="entry name" value="Metallo-dependent phosphatases"/>
    <property type="match status" value="1"/>
</dbReference>
<dbReference type="GO" id="GO:0046872">
    <property type="term" value="F:metal ion binding"/>
    <property type="evidence" value="ECO:0007669"/>
    <property type="project" value="UniProtKB-KW"/>
</dbReference>
<accession>A0A2G6KE07</accession>
<dbReference type="InterPro" id="IPR004843">
    <property type="entry name" value="Calcineurin-like_PHP"/>
</dbReference>